<proteinExistence type="predicted"/>
<comment type="caution">
    <text evidence="1">The sequence shown here is derived from an EMBL/GenBank/DDBJ whole genome shotgun (WGS) entry which is preliminary data.</text>
</comment>
<gene>
    <name evidence="1" type="ORF">ANN_06369</name>
</gene>
<organism evidence="1 2">
    <name type="scientific">Periplaneta americana</name>
    <name type="common">American cockroach</name>
    <name type="synonym">Blatta americana</name>
    <dbReference type="NCBI Taxonomy" id="6978"/>
    <lineage>
        <taxon>Eukaryota</taxon>
        <taxon>Metazoa</taxon>
        <taxon>Ecdysozoa</taxon>
        <taxon>Arthropoda</taxon>
        <taxon>Hexapoda</taxon>
        <taxon>Insecta</taxon>
        <taxon>Pterygota</taxon>
        <taxon>Neoptera</taxon>
        <taxon>Polyneoptera</taxon>
        <taxon>Dictyoptera</taxon>
        <taxon>Blattodea</taxon>
        <taxon>Blattoidea</taxon>
        <taxon>Blattidae</taxon>
        <taxon>Blattinae</taxon>
        <taxon>Periplaneta</taxon>
    </lineage>
</organism>
<reference evidence="1 2" key="1">
    <citation type="journal article" date="2022" name="Allergy">
        <title>Genome assembly and annotation of Periplaneta americana reveal a comprehensive cockroach allergen profile.</title>
        <authorList>
            <person name="Wang L."/>
            <person name="Xiong Q."/>
            <person name="Saelim N."/>
            <person name="Wang L."/>
            <person name="Nong W."/>
            <person name="Wan A.T."/>
            <person name="Shi M."/>
            <person name="Liu X."/>
            <person name="Cao Q."/>
            <person name="Hui J.H.L."/>
            <person name="Sookrung N."/>
            <person name="Leung T.F."/>
            <person name="Tungtrongchitr A."/>
            <person name="Tsui S.K.W."/>
        </authorList>
    </citation>
    <scope>NUCLEOTIDE SEQUENCE [LARGE SCALE GENOMIC DNA]</scope>
    <source>
        <strain evidence="1">PWHHKU_190912</strain>
    </source>
</reference>
<keyword evidence="2" id="KW-1185">Reference proteome</keyword>
<dbReference type="Proteomes" id="UP001148838">
    <property type="component" value="Unassembled WGS sequence"/>
</dbReference>
<sequence>MGPVLTQHRDALEELRQFKFQISFASNFRFMDFGSVFKSSLEASQENTGVFNPVGCRYLCFSFLRHVMYIMNLNDVMCVRNHTDS</sequence>
<dbReference type="EMBL" id="JAJSOF020000011">
    <property type="protein sequence ID" value="KAJ4444574.1"/>
    <property type="molecule type" value="Genomic_DNA"/>
</dbReference>
<accession>A0ABQ8TF37</accession>
<evidence type="ECO:0000313" key="2">
    <source>
        <dbReference type="Proteomes" id="UP001148838"/>
    </source>
</evidence>
<protein>
    <submittedName>
        <fullName evidence="1">Uncharacterized protein</fullName>
    </submittedName>
</protein>
<evidence type="ECO:0000313" key="1">
    <source>
        <dbReference type="EMBL" id="KAJ4444574.1"/>
    </source>
</evidence>
<name>A0ABQ8TF37_PERAM</name>